<dbReference type="InterPro" id="IPR000014">
    <property type="entry name" value="PAS"/>
</dbReference>
<dbReference type="SUPFAM" id="SSF141868">
    <property type="entry name" value="EAL domain-like"/>
    <property type="match status" value="1"/>
</dbReference>
<dbReference type="CDD" id="cd01949">
    <property type="entry name" value="GGDEF"/>
    <property type="match status" value="1"/>
</dbReference>
<dbReference type="Gene3D" id="3.20.20.450">
    <property type="entry name" value="EAL domain"/>
    <property type="match status" value="1"/>
</dbReference>
<dbReference type="InterPro" id="IPR035919">
    <property type="entry name" value="EAL_sf"/>
</dbReference>
<dbReference type="GO" id="GO:0071111">
    <property type="term" value="F:cyclic-guanylate-specific phosphodiesterase activity"/>
    <property type="evidence" value="ECO:0007669"/>
    <property type="project" value="UniProtKB-EC"/>
</dbReference>
<dbReference type="InterPro" id="IPR035965">
    <property type="entry name" value="PAS-like_dom_sf"/>
</dbReference>
<dbReference type="PANTHER" id="PTHR44757:SF2">
    <property type="entry name" value="BIOFILM ARCHITECTURE MAINTENANCE PROTEIN MBAA"/>
    <property type="match status" value="1"/>
</dbReference>
<dbReference type="AlphaFoldDB" id="A0A2Z2NZ39"/>
<evidence type="ECO:0000313" key="5">
    <source>
        <dbReference type="Proteomes" id="UP000250079"/>
    </source>
</evidence>
<evidence type="ECO:0000313" key="4">
    <source>
        <dbReference type="EMBL" id="ASJ75695.1"/>
    </source>
</evidence>
<sequence length="782" mass="86578">MTEQLSIESAEQLREALLALRHEHDALLERNSQGQQLLDALDSLLDLDVADDPFIRVFASLRKIFTFSEAMMLAEPTGVAADAGNPLECIVAEPASLVSSTWSVGPLFRKVLAGRVVATFSNVGVVEWSGIGPSVLSVEQSALYVPVGVRGRRGILVLLRALGEEGYNRNHIELARRFSLLASHALATRFASETAAEGHRLRELTEQLKQSEQLAKRNASLLQEMVNVLPVGVAVQDELGRLLIANDAVSSIYGLSADEIIGTVPIAMGSNDPQFVSAQHRRYSDQLRSGKQKTREKTVNLAGIEHTLLVTEKPVSINNESLLLTASLDITDRKHFEEELSHRAFHDELTGLPNRELMHQLVDVALRTHEGSGQFALAFIDLDNFKQVNDYYSHAIGDGLLKAMSHRVSQSIRNGDTLARISGDEFLILIDPLEDSETLSLVINRVLDALKEPFCIEGHEVMTSASVGASIYPLHGDSYESLRRCADSAMYRAKSSRKGSVSYFDESMRETLTARMDLEQRLRVAIREKRFVVAFQPKVDITNGTVDAFEALIRWVEEDGTIRMPGDFIELASELGLLDDITRFALQDVVCNIPILSTLYGNHITVSINVAAPQAGDVTFMRSFIKELAATGFAERIVLELTEDALVATQRFQHQVLPELRSLGVRVSIDDFGTGYSSLSTLADITADEVKVDRAFITAIHDRPRSQGILRAIESLCTALDIEMVAEGVETIEELEYLRDQTRIRLVQGYYFSKPVFIEELQKNPTIANMQASLNAPLRLRA</sequence>
<feature type="domain" description="PAS" evidence="1">
    <location>
        <begin position="218"/>
        <end position="262"/>
    </location>
</feature>
<dbReference type="EMBL" id="CP018632">
    <property type="protein sequence ID" value="ASJ75695.1"/>
    <property type="molecule type" value="Genomic_DNA"/>
</dbReference>
<dbReference type="InterPro" id="IPR001633">
    <property type="entry name" value="EAL_dom"/>
</dbReference>
<dbReference type="NCBIfam" id="TIGR00254">
    <property type="entry name" value="GGDEF"/>
    <property type="match status" value="1"/>
</dbReference>
<keyword evidence="4" id="KW-0378">Hydrolase</keyword>
<organism evidence="4 5">
    <name type="scientific">Granulosicoccus antarcticus IMCC3135</name>
    <dbReference type="NCBI Taxonomy" id="1192854"/>
    <lineage>
        <taxon>Bacteria</taxon>
        <taxon>Pseudomonadati</taxon>
        <taxon>Pseudomonadota</taxon>
        <taxon>Gammaproteobacteria</taxon>
        <taxon>Chromatiales</taxon>
        <taxon>Granulosicoccaceae</taxon>
        <taxon>Granulosicoccus</taxon>
    </lineage>
</organism>
<dbReference type="SUPFAM" id="SSF55785">
    <property type="entry name" value="PYP-like sensor domain (PAS domain)"/>
    <property type="match status" value="1"/>
</dbReference>
<dbReference type="Proteomes" id="UP000250079">
    <property type="component" value="Chromosome"/>
</dbReference>
<dbReference type="PROSITE" id="PS50112">
    <property type="entry name" value="PAS"/>
    <property type="match status" value="1"/>
</dbReference>
<name>A0A2Z2NZ39_9GAMM</name>
<dbReference type="InterPro" id="IPR043128">
    <property type="entry name" value="Rev_trsase/Diguanyl_cyclase"/>
</dbReference>
<accession>A0A2Z2NZ39</accession>
<dbReference type="InterPro" id="IPR052155">
    <property type="entry name" value="Biofilm_reg_signaling"/>
</dbReference>
<dbReference type="RefSeq" id="WP_088920580.1">
    <property type="nucleotide sequence ID" value="NZ_CP018632.1"/>
</dbReference>
<dbReference type="Gene3D" id="3.30.450.20">
    <property type="entry name" value="PAS domain"/>
    <property type="match status" value="1"/>
</dbReference>
<evidence type="ECO:0000259" key="1">
    <source>
        <dbReference type="PROSITE" id="PS50112"/>
    </source>
</evidence>
<dbReference type="NCBIfam" id="TIGR00229">
    <property type="entry name" value="sensory_box"/>
    <property type="match status" value="1"/>
</dbReference>
<dbReference type="SMART" id="SM00052">
    <property type="entry name" value="EAL"/>
    <property type="match status" value="1"/>
</dbReference>
<feature type="domain" description="EAL" evidence="2">
    <location>
        <begin position="515"/>
        <end position="769"/>
    </location>
</feature>
<dbReference type="OrthoDB" id="9804951at2"/>
<dbReference type="Gene3D" id="3.30.70.270">
    <property type="match status" value="1"/>
</dbReference>
<reference evidence="4 5" key="1">
    <citation type="submission" date="2016-12" db="EMBL/GenBank/DDBJ databases">
        <authorList>
            <person name="Song W.-J."/>
            <person name="Kurnit D.M."/>
        </authorList>
    </citation>
    <scope>NUCLEOTIDE SEQUENCE [LARGE SCALE GENOMIC DNA]</scope>
    <source>
        <strain evidence="4 5">IMCC3135</strain>
    </source>
</reference>
<gene>
    <name evidence="4" type="primary">gmr_4</name>
    <name evidence="4" type="ORF">IMCC3135_28215</name>
</gene>
<dbReference type="PROSITE" id="PS50887">
    <property type="entry name" value="GGDEF"/>
    <property type="match status" value="1"/>
</dbReference>
<dbReference type="InterPro" id="IPR000160">
    <property type="entry name" value="GGDEF_dom"/>
</dbReference>
<dbReference type="InterPro" id="IPR029787">
    <property type="entry name" value="Nucleotide_cyclase"/>
</dbReference>
<dbReference type="SMART" id="SM00267">
    <property type="entry name" value="GGDEF"/>
    <property type="match status" value="1"/>
</dbReference>
<dbReference type="SMART" id="SM00091">
    <property type="entry name" value="PAS"/>
    <property type="match status" value="1"/>
</dbReference>
<protein>
    <submittedName>
        <fullName evidence="4">Cyclic di-GMP phosphodiesterase Gmr</fullName>
        <ecNumber evidence="4">3.1.4.52</ecNumber>
    </submittedName>
</protein>
<dbReference type="Pfam" id="PF00563">
    <property type="entry name" value="EAL"/>
    <property type="match status" value="1"/>
</dbReference>
<dbReference type="KEGG" id="gai:IMCC3135_28215"/>
<dbReference type="Pfam" id="PF00990">
    <property type="entry name" value="GGDEF"/>
    <property type="match status" value="1"/>
</dbReference>
<dbReference type="PANTHER" id="PTHR44757">
    <property type="entry name" value="DIGUANYLATE CYCLASE DGCP"/>
    <property type="match status" value="1"/>
</dbReference>
<evidence type="ECO:0000259" key="2">
    <source>
        <dbReference type="PROSITE" id="PS50883"/>
    </source>
</evidence>
<dbReference type="CDD" id="cd01948">
    <property type="entry name" value="EAL"/>
    <property type="match status" value="1"/>
</dbReference>
<evidence type="ECO:0000259" key="3">
    <source>
        <dbReference type="PROSITE" id="PS50887"/>
    </source>
</evidence>
<proteinExistence type="predicted"/>
<feature type="domain" description="GGDEF" evidence="3">
    <location>
        <begin position="373"/>
        <end position="506"/>
    </location>
</feature>
<dbReference type="EC" id="3.1.4.52" evidence="4"/>
<dbReference type="PROSITE" id="PS50883">
    <property type="entry name" value="EAL"/>
    <property type="match status" value="1"/>
</dbReference>
<dbReference type="SUPFAM" id="SSF55073">
    <property type="entry name" value="Nucleotide cyclase"/>
    <property type="match status" value="1"/>
</dbReference>
<keyword evidence="5" id="KW-1185">Reference proteome</keyword>